<geneLocation type="plasmid" evidence="2 3">
    <name>p1</name>
</geneLocation>
<evidence type="ECO:0000313" key="2">
    <source>
        <dbReference type="EMBL" id="QWG10710.1"/>
    </source>
</evidence>
<evidence type="ECO:0000313" key="3">
    <source>
        <dbReference type="Proteomes" id="UP000682802"/>
    </source>
</evidence>
<dbReference type="EMBL" id="CP076130">
    <property type="protein sequence ID" value="QWG10710.1"/>
    <property type="molecule type" value="Genomic_DNA"/>
</dbReference>
<dbReference type="Proteomes" id="UP000682802">
    <property type="component" value="Plasmid p1"/>
</dbReference>
<evidence type="ECO:0000256" key="1">
    <source>
        <dbReference type="SAM" id="SignalP"/>
    </source>
</evidence>
<keyword evidence="3" id="KW-1185">Reference proteome</keyword>
<sequence>MKILNLFALLCLLTIFSCSKDDDDPSTNVGDPTTDIDLEDRYSSVEVTLSEQPKTLENLLGSDLYSKPTSPYGVKAIVDFLLTDNPEEIDVFWRSSSDVKNLTRVNITSGQIVATIPLPSEVQSGRHLGIASIGSNKYLMGYSKDNASGDENYEAWYTAFDNNGSVDFSKRVFGDTDKTVTWSKGDAGGAGNGIIAYNATQNVASIFLAHQMLWDKGPDDRHQAGWKGFIDIATQDTISNNGKLVGNSWYYSHNFDQRTIAHTDNNFYTLSHGDTYDRALAITKWSSSTGKELESHYHEIQFGKDGNNETKASTGDICELPDGNLAVVFSTVDERNSKDLQLQIIKKSDLKSTQQQWLTGYSSSDGLVGWGSKVVAYGDDKILVGYNTFKGTEGAGWNDYNLNLSDSYSTIALTDYDGNLLATHDFDDMFMFPTQSFKATKDNSKIIAVSAEDGSKLKIHLISVE</sequence>
<gene>
    <name evidence="2" type="ORF">KM029_25335</name>
</gene>
<proteinExistence type="predicted"/>
<protein>
    <submittedName>
        <fullName evidence="2">Uncharacterized protein</fullName>
    </submittedName>
</protein>
<feature type="chain" id="PRO_5046445028" evidence="1">
    <location>
        <begin position="21"/>
        <end position="465"/>
    </location>
</feature>
<name>A0ABX8H4H7_9BACT</name>
<reference evidence="2 3" key="1">
    <citation type="submission" date="2021-05" db="EMBL/GenBank/DDBJ databases">
        <title>Comparative genomic studies on the polysaccharide-degrading batcterial strains of the Flammeovirga genus.</title>
        <authorList>
            <person name="Zewei F."/>
            <person name="Zheng Z."/>
            <person name="Yu L."/>
            <person name="Ruyue G."/>
            <person name="Yanhong M."/>
            <person name="Yuanyuan C."/>
            <person name="Jingyan G."/>
            <person name="Wenjun H."/>
        </authorList>
    </citation>
    <scope>NUCLEOTIDE SEQUENCE [LARGE SCALE GENOMIC DNA]</scope>
    <source>
        <strain evidence="2 3">YS10</strain>
        <plasmid evidence="2 3">p1</plasmid>
    </source>
</reference>
<keyword evidence="2" id="KW-0614">Plasmid</keyword>
<dbReference type="RefSeq" id="WP_144077200.1">
    <property type="nucleotide sequence ID" value="NZ_CP076130.1"/>
</dbReference>
<keyword evidence="1" id="KW-0732">Signal</keyword>
<organism evidence="2 3">
    <name type="scientific">Flammeovirga kamogawensis</name>
    <dbReference type="NCBI Taxonomy" id="373891"/>
    <lineage>
        <taxon>Bacteria</taxon>
        <taxon>Pseudomonadati</taxon>
        <taxon>Bacteroidota</taxon>
        <taxon>Cytophagia</taxon>
        <taxon>Cytophagales</taxon>
        <taxon>Flammeovirgaceae</taxon>
        <taxon>Flammeovirga</taxon>
    </lineage>
</organism>
<dbReference type="PROSITE" id="PS51257">
    <property type="entry name" value="PROKAR_LIPOPROTEIN"/>
    <property type="match status" value="1"/>
</dbReference>
<accession>A0ABX8H4H7</accession>
<feature type="signal peptide" evidence="1">
    <location>
        <begin position="1"/>
        <end position="20"/>
    </location>
</feature>